<proteinExistence type="inferred from homology"/>
<feature type="domain" description="FAD dependent oxidoreductase" evidence="7">
    <location>
        <begin position="6"/>
        <end position="353"/>
    </location>
</feature>
<sequence length="364" mass="39289">MALNSHVVVIGGGVTGLTSACLLAEAGFKLTIVAKHFPGDRSLEFTSPWGGAQWRTHAKRDEAMSGWDLETYEYWVKLMAEEERAGEKGKAGVKMYDSIVYWDEAITEDLWWTTHVQDFRMLDSNDPHIIELNQTKSEKQPGVQHAASYRAMTANVDMYLAYLLNKAVHLGCKTVRSTLPIDDGLDIALKAAEKAAGSPVDCFVNATGINAAKLCNDTAMYPIRGQTVLVKGEANAIRTRLGADYISYCVPRADSGTSILGGTKQAGNWSGEVDEQTTKEILERCAPLLPELRTAADGGFDVVSVQCGLRPGRKGGPRVEREVLADGVKVVHAYGHAGAGYQNSIGSARATVKLVQESLGAVEA</sequence>
<evidence type="ECO:0000256" key="4">
    <source>
        <dbReference type="ARBA" id="ARBA00022827"/>
    </source>
</evidence>
<evidence type="ECO:0000256" key="1">
    <source>
        <dbReference type="ARBA" id="ARBA00001974"/>
    </source>
</evidence>
<dbReference type="GO" id="GO:0005737">
    <property type="term" value="C:cytoplasm"/>
    <property type="evidence" value="ECO:0007669"/>
    <property type="project" value="TreeGrafter"/>
</dbReference>
<dbReference type="GO" id="GO:0071949">
    <property type="term" value="F:FAD binding"/>
    <property type="evidence" value="ECO:0007669"/>
    <property type="project" value="InterPro"/>
</dbReference>
<feature type="binding site" evidence="6">
    <location>
        <position position="338"/>
    </location>
    <ligand>
        <name>D-dopa</name>
        <dbReference type="ChEBI" id="CHEBI:149689"/>
    </ligand>
</feature>
<feature type="binding site" evidence="6">
    <location>
        <position position="207"/>
    </location>
    <ligand>
        <name>FAD</name>
        <dbReference type="ChEBI" id="CHEBI:57692"/>
    </ligand>
</feature>
<evidence type="ECO:0000313" key="8">
    <source>
        <dbReference type="EMBL" id="WPH03121.1"/>
    </source>
</evidence>
<dbReference type="InterPro" id="IPR006181">
    <property type="entry name" value="D-amino_acid_oxidase_CS"/>
</dbReference>
<dbReference type="PANTHER" id="PTHR11530:SF11">
    <property type="entry name" value="D-ASPARTATE OXIDASE"/>
    <property type="match status" value="1"/>
</dbReference>
<dbReference type="GO" id="GO:0019478">
    <property type="term" value="P:D-amino acid catabolic process"/>
    <property type="evidence" value="ECO:0007669"/>
    <property type="project" value="TreeGrafter"/>
</dbReference>
<dbReference type="Pfam" id="PF01266">
    <property type="entry name" value="DAO"/>
    <property type="match status" value="1"/>
</dbReference>
<gene>
    <name evidence="8" type="ORF">R9X50_00599600</name>
</gene>
<organism evidence="8 9">
    <name type="scientific">Acrodontium crateriforme</name>
    <dbReference type="NCBI Taxonomy" id="150365"/>
    <lineage>
        <taxon>Eukaryota</taxon>
        <taxon>Fungi</taxon>
        <taxon>Dikarya</taxon>
        <taxon>Ascomycota</taxon>
        <taxon>Pezizomycotina</taxon>
        <taxon>Dothideomycetes</taxon>
        <taxon>Dothideomycetidae</taxon>
        <taxon>Mycosphaerellales</taxon>
        <taxon>Teratosphaeriaceae</taxon>
        <taxon>Acrodontium</taxon>
    </lineage>
</organism>
<dbReference type="Gene3D" id="3.30.9.10">
    <property type="entry name" value="D-Amino Acid Oxidase, subunit A, domain 2"/>
    <property type="match status" value="1"/>
</dbReference>
<comment type="similarity">
    <text evidence="2">Belongs to the DAMOX/DASOX family.</text>
</comment>
<dbReference type="InterPro" id="IPR023209">
    <property type="entry name" value="DAO"/>
</dbReference>
<protein>
    <recommendedName>
        <fullName evidence="7">FAD dependent oxidoreductase domain-containing protein</fullName>
    </recommendedName>
</protein>
<feature type="binding site" evidence="6">
    <location>
        <position position="248"/>
    </location>
    <ligand>
        <name>D-dopa</name>
        <dbReference type="ChEBI" id="CHEBI:149689"/>
    </ligand>
</feature>
<dbReference type="AlphaFoldDB" id="A0AAQ3RBC6"/>
<evidence type="ECO:0000259" key="7">
    <source>
        <dbReference type="Pfam" id="PF01266"/>
    </source>
</evidence>
<reference evidence="8 9" key="1">
    <citation type="submission" date="2023-11" db="EMBL/GenBank/DDBJ databases">
        <title>An acidophilic fungus is an integral part of prey digestion in a carnivorous sundew plant.</title>
        <authorList>
            <person name="Tsai I.J."/>
        </authorList>
    </citation>
    <scope>NUCLEOTIDE SEQUENCE [LARGE SCALE GENOMIC DNA]</scope>
    <source>
        <strain evidence="8">169a</strain>
    </source>
</reference>
<keyword evidence="3" id="KW-0285">Flavoprotein</keyword>
<dbReference type="InterPro" id="IPR006076">
    <property type="entry name" value="FAD-dep_OxRdtase"/>
</dbReference>
<keyword evidence="9" id="KW-1185">Reference proteome</keyword>
<dbReference type="GO" id="GO:0003884">
    <property type="term" value="F:D-amino-acid oxidase activity"/>
    <property type="evidence" value="ECO:0007669"/>
    <property type="project" value="InterPro"/>
</dbReference>
<feature type="binding site" evidence="6">
    <location>
        <position position="310"/>
    </location>
    <ligand>
        <name>D-dopa</name>
        <dbReference type="ChEBI" id="CHEBI:149689"/>
    </ligand>
</feature>
<keyword evidence="5" id="KW-0560">Oxidoreductase</keyword>
<feature type="binding site" evidence="6">
    <location>
        <begin position="46"/>
        <end position="47"/>
    </location>
    <ligand>
        <name>FAD</name>
        <dbReference type="ChEBI" id="CHEBI:57692"/>
    </ligand>
</feature>
<accession>A0AAQ3RBC6</accession>
<name>A0AAQ3RBC6_9PEZI</name>
<dbReference type="Proteomes" id="UP001303373">
    <property type="component" value="Chromosome 9"/>
</dbReference>
<dbReference type="PANTHER" id="PTHR11530">
    <property type="entry name" value="D-AMINO ACID OXIDASE"/>
    <property type="match status" value="1"/>
</dbReference>
<evidence type="ECO:0000313" key="9">
    <source>
        <dbReference type="Proteomes" id="UP001303373"/>
    </source>
</evidence>
<dbReference type="PIRSF" id="PIRSF000189">
    <property type="entry name" value="D-aa_oxidase"/>
    <property type="match status" value="1"/>
</dbReference>
<evidence type="ECO:0000256" key="2">
    <source>
        <dbReference type="ARBA" id="ARBA00006730"/>
    </source>
</evidence>
<evidence type="ECO:0000256" key="6">
    <source>
        <dbReference type="PIRSR" id="PIRSR000189-1"/>
    </source>
</evidence>
<comment type="cofactor">
    <cofactor evidence="1 6">
        <name>FAD</name>
        <dbReference type="ChEBI" id="CHEBI:57692"/>
    </cofactor>
</comment>
<evidence type="ECO:0000256" key="3">
    <source>
        <dbReference type="ARBA" id="ARBA00022630"/>
    </source>
</evidence>
<dbReference type="EMBL" id="CP138588">
    <property type="protein sequence ID" value="WPH03121.1"/>
    <property type="molecule type" value="Genomic_DNA"/>
</dbReference>
<dbReference type="SUPFAM" id="SSF51971">
    <property type="entry name" value="Nucleotide-binding domain"/>
    <property type="match status" value="1"/>
</dbReference>
<dbReference type="Gene3D" id="3.40.50.720">
    <property type="entry name" value="NAD(P)-binding Rossmann-like Domain"/>
    <property type="match status" value="1"/>
</dbReference>
<dbReference type="PROSITE" id="PS00677">
    <property type="entry name" value="DAO"/>
    <property type="match status" value="1"/>
</dbReference>
<dbReference type="SUPFAM" id="SSF54373">
    <property type="entry name" value="FAD-linked reductases, C-terminal domain"/>
    <property type="match status" value="1"/>
</dbReference>
<keyword evidence="4 6" id="KW-0274">FAD</keyword>
<evidence type="ECO:0000256" key="5">
    <source>
        <dbReference type="ARBA" id="ARBA00023002"/>
    </source>
</evidence>